<gene>
    <name evidence="3" type="ORF">BOKJ2_LOCUS7151</name>
</gene>
<dbReference type="Proteomes" id="UP000783686">
    <property type="component" value="Unassembled WGS sequence"/>
</dbReference>
<dbReference type="InterPro" id="IPR013766">
    <property type="entry name" value="Thioredoxin_domain"/>
</dbReference>
<dbReference type="EMBL" id="CAJFDH010000003">
    <property type="protein sequence ID" value="CAD5217565.1"/>
    <property type="molecule type" value="Genomic_DNA"/>
</dbReference>
<feature type="compositionally biased region" description="Low complexity" evidence="1">
    <location>
        <begin position="390"/>
        <end position="402"/>
    </location>
</feature>
<dbReference type="InterPro" id="IPR012336">
    <property type="entry name" value="Thioredoxin-like_fold"/>
</dbReference>
<dbReference type="GO" id="GO:0005634">
    <property type="term" value="C:nucleus"/>
    <property type="evidence" value="ECO:0007669"/>
    <property type="project" value="TreeGrafter"/>
</dbReference>
<proteinExistence type="predicted"/>
<dbReference type="InterPro" id="IPR036249">
    <property type="entry name" value="Thioredoxin-like_sf"/>
</dbReference>
<keyword evidence="4" id="KW-1185">Reference proteome</keyword>
<dbReference type="PANTHER" id="PTHR46472">
    <property type="entry name" value="NUCLEOREDOXIN"/>
    <property type="match status" value="1"/>
</dbReference>
<evidence type="ECO:0000259" key="2">
    <source>
        <dbReference type="PROSITE" id="PS51352"/>
    </source>
</evidence>
<reference evidence="3" key="1">
    <citation type="submission" date="2020-09" db="EMBL/GenBank/DDBJ databases">
        <authorList>
            <person name="Kikuchi T."/>
        </authorList>
    </citation>
    <scope>NUCLEOTIDE SEQUENCE</scope>
    <source>
        <strain evidence="3">SH1</strain>
    </source>
</reference>
<name>A0A811KMZ5_9BILA</name>
<evidence type="ECO:0000256" key="1">
    <source>
        <dbReference type="SAM" id="MobiDB-lite"/>
    </source>
</evidence>
<dbReference type="Pfam" id="PF13905">
    <property type="entry name" value="Thioredoxin_8"/>
    <property type="match status" value="1"/>
</dbReference>
<feature type="region of interest" description="Disordered" evidence="1">
    <location>
        <begin position="390"/>
        <end position="409"/>
    </location>
</feature>
<sequence length="515" mass="57516">MLKQLFDSCYANLPVVRLDEKKKDVKNGVLTFSEVVYMSKFLMFALVRGSDKTSLELLKKVKEFQVKRNQNNQRNTPQPKLKRLFGLKSAKKKNIGEFYDVSIIILDMDFYNNENEVNSMLSEVEGPAMFSFAPTMSYINKGRLLRSLKACGVPSLILVDGSTLSVLSVHCKEMLLEKNDVENFPWSDPSTSNVFTGNFVKASRSSDGKVETTVVNGLKRGIKGLYFGAKWCPPCRTLTSQLVDIYNKVKTKDSDFEIIFCSFDRTKEAFEEYLAEMPWIGLPFDSELINTARHAFDVQGIPSFIIIDEDNNVITRHGKNVILADPQCLDFPWKAKELYELNEFTVQRIPDLPTLIMFTEGTPEDSIFAKDVLKTCADILYSQLKSSKSAESNLSNPESSPSITNSLSETSSITSEMHVPPYADLIQVMYTGEHPICDYILESLGLGQMELPLLVICDTLTGFMAVCEKPDVSDTTAVEFVNEYRAGKARVVPLPKAGPGIRSVAGIPLVPPGQS</sequence>
<dbReference type="OrthoDB" id="189920at2759"/>
<protein>
    <recommendedName>
        <fullName evidence="2">Thioredoxin domain-containing protein</fullName>
    </recommendedName>
</protein>
<dbReference type="Gene3D" id="3.40.30.10">
    <property type="entry name" value="Glutaredoxin"/>
    <property type="match status" value="1"/>
</dbReference>
<feature type="domain" description="Thioredoxin" evidence="2">
    <location>
        <begin position="186"/>
        <end position="343"/>
    </location>
</feature>
<dbReference type="GO" id="GO:0031397">
    <property type="term" value="P:negative regulation of protein ubiquitination"/>
    <property type="evidence" value="ECO:0007669"/>
    <property type="project" value="TreeGrafter"/>
</dbReference>
<evidence type="ECO:0000313" key="3">
    <source>
        <dbReference type="EMBL" id="CAD5217565.1"/>
    </source>
</evidence>
<dbReference type="GO" id="GO:0030178">
    <property type="term" value="P:negative regulation of Wnt signaling pathway"/>
    <property type="evidence" value="ECO:0007669"/>
    <property type="project" value="TreeGrafter"/>
</dbReference>
<dbReference type="PROSITE" id="PS51352">
    <property type="entry name" value="THIOREDOXIN_2"/>
    <property type="match status" value="1"/>
</dbReference>
<dbReference type="PANTHER" id="PTHR46472:SF1">
    <property type="entry name" value="NUCLEOREDOXIN"/>
    <property type="match status" value="1"/>
</dbReference>
<dbReference type="GO" id="GO:0004791">
    <property type="term" value="F:thioredoxin-disulfide reductase (NADPH) activity"/>
    <property type="evidence" value="ECO:0007669"/>
    <property type="project" value="TreeGrafter"/>
</dbReference>
<organism evidence="3 4">
    <name type="scientific">Bursaphelenchus okinawaensis</name>
    <dbReference type="NCBI Taxonomy" id="465554"/>
    <lineage>
        <taxon>Eukaryota</taxon>
        <taxon>Metazoa</taxon>
        <taxon>Ecdysozoa</taxon>
        <taxon>Nematoda</taxon>
        <taxon>Chromadorea</taxon>
        <taxon>Rhabditida</taxon>
        <taxon>Tylenchina</taxon>
        <taxon>Tylenchomorpha</taxon>
        <taxon>Aphelenchoidea</taxon>
        <taxon>Aphelenchoididae</taxon>
        <taxon>Bursaphelenchus</taxon>
    </lineage>
</organism>
<dbReference type="EMBL" id="CAJFCW020000003">
    <property type="protein sequence ID" value="CAG9108034.1"/>
    <property type="molecule type" value="Genomic_DNA"/>
</dbReference>
<dbReference type="AlphaFoldDB" id="A0A811KMZ5"/>
<dbReference type="Proteomes" id="UP000614601">
    <property type="component" value="Unassembled WGS sequence"/>
</dbReference>
<dbReference type="SUPFAM" id="SSF52833">
    <property type="entry name" value="Thioredoxin-like"/>
    <property type="match status" value="1"/>
</dbReference>
<accession>A0A811KMZ5</accession>
<evidence type="ECO:0000313" key="4">
    <source>
        <dbReference type="Proteomes" id="UP000614601"/>
    </source>
</evidence>
<comment type="caution">
    <text evidence="3">The sequence shown here is derived from an EMBL/GenBank/DDBJ whole genome shotgun (WGS) entry which is preliminary data.</text>
</comment>